<sequence length="209" mass="22908">MTRKRSPQCYGQSSLATALSVLTLLDFGTGIASAQQATKPDGNPASEKQAGQEFALRGQRAARDIKYSDWRKFCFKTPGTNIVCRTSISGTFETGQSAVRIDLIEREGDKTARLQMFLPVGLYLQAGVKITIDQGTAYRFPYVWCLTNTCIAADLADPKLIKEMETGQKLQLEVVDSSVLTVSTALPVNQFAAVRQGTPTQTFEQNIDE</sequence>
<evidence type="ECO:0000313" key="3">
    <source>
        <dbReference type="Proteomes" id="UP000051913"/>
    </source>
</evidence>
<evidence type="ECO:0000313" key="2">
    <source>
        <dbReference type="EMBL" id="KRQ90371.1"/>
    </source>
</evidence>
<dbReference type="RefSeq" id="WP_057855691.1">
    <property type="nucleotide sequence ID" value="NZ_LLXX01000236.1"/>
</dbReference>
<dbReference type="OrthoDB" id="8017994at2"/>
<organism evidence="2 3">
    <name type="scientific">Bradyrhizobium valentinum</name>
    <dbReference type="NCBI Taxonomy" id="1518501"/>
    <lineage>
        <taxon>Bacteria</taxon>
        <taxon>Pseudomonadati</taxon>
        <taxon>Pseudomonadota</taxon>
        <taxon>Alphaproteobacteria</taxon>
        <taxon>Hyphomicrobiales</taxon>
        <taxon>Nitrobacteraceae</taxon>
        <taxon>Bradyrhizobium</taxon>
    </lineage>
</organism>
<gene>
    <name evidence="2" type="ORF">CP49_16305</name>
</gene>
<dbReference type="Pfam" id="PF06776">
    <property type="entry name" value="IalB"/>
    <property type="match status" value="1"/>
</dbReference>
<reference evidence="2 3" key="1">
    <citation type="submission" date="2014-03" db="EMBL/GenBank/DDBJ databases">
        <title>Bradyrhizobium valentinum sp. nov., isolated from effective nodules of Lupinus mariae-josephae, a lupine endemic of basic-lime soils in Eastern Spain.</title>
        <authorList>
            <person name="Duran D."/>
            <person name="Rey L."/>
            <person name="Navarro A."/>
            <person name="Busquets A."/>
            <person name="Imperial J."/>
            <person name="Ruiz-Argueso T."/>
        </authorList>
    </citation>
    <scope>NUCLEOTIDE SEQUENCE [LARGE SCALE GENOMIC DNA]</scope>
    <source>
        <strain evidence="2 3">LmjM3</strain>
    </source>
</reference>
<feature type="signal peptide" evidence="1">
    <location>
        <begin position="1"/>
        <end position="34"/>
    </location>
</feature>
<dbReference type="Gene3D" id="2.60.40.1880">
    <property type="entry name" value="Invasion associated locus B (IalB) protein"/>
    <property type="match status" value="1"/>
</dbReference>
<name>A0A0R3KKU7_9BRAD</name>
<protein>
    <submittedName>
        <fullName evidence="2">Invasion protein B</fullName>
    </submittedName>
</protein>
<dbReference type="EMBL" id="LLXX01000236">
    <property type="protein sequence ID" value="KRQ90371.1"/>
    <property type="molecule type" value="Genomic_DNA"/>
</dbReference>
<accession>A0A0R3KKU7</accession>
<comment type="caution">
    <text evidence="2">The sequence shown here is derived from an EMBL/GenBank/DDBJ whole genome shotgun (WGS) entry which is preliminary data.</text>
</comment>
<dbReference type="InterPro" id="IPR010642">
    <property type="entry name" value="Invasion_prot_B"/>
</dbReference>
<dbReference type="STRING" id="1518501.CQ10_35130"/>
<keyword evidence="1" id="KW-0732">Signal</keyword>
<dbReference type="Proteomes" id="UP000051913">
    <property type="component" value="Unassembled WGS sequence"/>
</dbReference>
<keyword evidence="3" id="KW-1185">Reference proteome</keyword>
<dbReference type="AlphaFoldDB" id="A0A0R3KKU7"/>
<proteinExistence type="predicted"/>
<feature type="chain" id="PRO_5009796780" evidence="1">
    <location>
        <begin position="35"/>
        <end position="209"/>
    </location>
</feature>
<evidence type="ECO:0000256" key="1">
    <source>
        <dbReference type="SAM" id="SignalP"/>
    </source>
</evidence>
<dbReference type="InterPro" id="IPR038696">
    <property type="entry name" value="IalB_sf"/>
</dbReference>